<evidence type="ECO:0000313" key="2">
    <source>
        <dbReference type="EMBL" id="QSB44132.1"/>
    </source>
</evidence>
<organism evidence="2 3">
    <name type="scientific">Tsuneonella flava</name>
    <dbReference type="NCBI Taxonomy" id="2055955"/>
    <lineage>
        <taxon>Bacteria</taxon>
        <taxon>Pseudomonadati</taxon>
        <taxon>Pseudomonadota</taxon>
        <taxon>Alphaproteobacteria</taxon>
        <taxon>Sphingomonadales</taxon>
        <taxon>Erythrobacteraceae</taxon>
        <taxon>Tsuneonella</taxon>
    </lineage>
</organism>
<sequence>MLACTAIMPCISGAQTMRPIHSMIFGSLASLALVIGAPAFASTTGIAKPVAVALTAKEKGRTVAKLTKASASAAKPSFESSGQTKAKLATKVVTKKGKAAKPTTKKATKTASTHCRDAKGHFASCSTSGAHKS</sequence>
<feature type="region of interest" description="Disordered" evidence="1">
    <location>
        <begin position="92"/>
        <end position="114"/>
    </location>
</feature>
<feature type="compositionally biased region" description="Basic residues" evidence="1">
    <location>
        <begin position="93"/>
        <end position="108"/>
    </location>
</feature>
<protein>
    <recommendedName>
        <fullName evidence="4">Acid shock protein</fullName>
    </recommendedName>
</protein>
<keyword evidence="3" id="KW-1185">Reference proteome</keyword>
<evidence type="ECO:0008006" key="4">
    <source>
        <dbReference type="Google" id="ProtNLM"/>
    </source>
</evidence>
<dbReference type="RefSeq" id="WP_157935781.1">
    <property type="nucleotide sequence ID" value="NZ_CP061510.1"/>
</dbReference>
<accession>A0ABX7K850</accession>
<evidence type="ECO:0000313" key="3">
    <source>
        <dbReference type="Proteomes" id="UP000663637"/>
    </source>
</evidence>
<evidence type="ECO:0000256" key="1">
    <source>
        <dbReference type="SAM" id="MobiDB-lite"/>
    </source>
</evidence>
<name>A0ABX7K850_9SPHN</name>
<reference evidence="2 3" key="1">
    <citation type="submission" date="2020-09" db="EMBL/GenBank/DDBJ databases">
        <title>Complete genome sequence of altererythrobacter flavus SS-21NJ, isolated from Dongying oil sludge in Shandong province.</title>
        <authorList>
            <person name="Sun S."/>
            <person name="Zhang Z."/>
        </authorList>
    </citation>
    <scope>NUCLEOTIDE SEQUENCE [LARGE SCALE GENOMIC DNA]</scope>
    <source>
        <strain evidence="2 3">SS-21NJ</strain>
    </source>
</reference>
<dbReference type="Proteomes" id="UP000663637">
    <property type="component" value="Chromosome"/>
</dbReference>
<gene>
    <name evidence="2" type="ORF">IDJ81_12430</name>
</gene>
<dbReference type="EMBL" id="CP061510">
    <property type="protein sequence ID" value="QSB44132.1"/>
    <property type="molecule type" value="Genomic_DNA"/>
</dbReference>
<proteinExistence type="predicted"/>